<feature type="binding site" evidence="8">
    <location>
        <position position="102"/>
    </location>
    <ligand>
        <name>shikimate</name>
        <dbReference type="ChEBI" id="CHEBI:36208"/>
    </ligand>
</feature>
<feature type="binding site" evidence="8">
    <location>
        <position position="212"/>
    </location>
    <ligand>
        <name>shikimate</name>
        <dbReference type="ChEBI" id="CHEBI:36208"/>
    </ligand>
</feature>
<dbReference type="OrthoDB" id="9776868at2"/>
<evidence type="ECO:0000256" key="6">
    <source>
        <dbReference type="ARBA" id="ARBA00023141"/>
    </source>
</evidence>
<feature type="domain" description="SDH C-terminal" evidence="11">
    <location>
        <begin position="233"/>
        <end position="265"/>
    </location>
</feature>
<dbReference type="STRING" id="1208321.D104_11275"/>
<dbReference type="InterPro" id="IPR036291">
    <property type="entry name" value="NAD(P)-bd_dom_sf"/>
</dbReference>
<comment type="similarity">
    <text evidence="8">Belongs to the shikimate dehydrogenase family.</text>
</comment>
<dbReference type="PATRIC" id="fig|1208321.3.peg.2244"/>
<feature type="binding site" evidence="8">
    <location>
        <position position="240"/>
    </location>
    <ligand>
        <name>shikimate</name>
        <dbReference type="ChEBI" id="CHEBI:36208"/>
    </ligand>
</feature>
<evidence type="ECO:0000259" key="11">
    <source>
        <dbReference type="Pfam" id="PF18317"/>
    </source>
</evidence>
<evidence type="ECO:0000256" key="1">
    <source>
        <dbReference type="ARBA" id="ARBA00004871"/>
    </source>
</evidence>
<feature type="binding site" evidence="8">
    <location>
        <begin position="127"/>
        <end position="131"/>
    </location>
    <ligand>
        <name>NADP(+)</name>
        <dbReference type="ChEBI" id="CHEBI:58349"/>
    </ligand>
</feature>
<feature type="binding site" evidence="8">
    <location>
        <position position="86"/>
    </location>
    <ligand>
        <name>shikimate</name>
        <dbReference type="ChEBI" id="CHEBI:36208"/>
    </ligand>
</feature>
<keyword evidence="5 8" id="KW-0560">Oxidoreductase</keyword>
<dbReference type="GO" id="GO:0004764">
    <property type="term" value="F:shikimate 3-dehydrogenase (NADP+) activity"/>
    <property type="evidence" value="ECO:0007669"/>
    <property type="project" value="UniProtKB-UniRule"/>
</dbReference>
<keyword evidence="4 8" id="KW-0521">NADP</keyword>
<feature type="active site" description="Proton acceptor" evidence="8">
    <location>
        <position position="65"/>
    </location>
</feature>
<protein>
    <recommendedName>
        <fullName evidence="2 8">Shikimate dehydrogenase (NADP(+))</fullName>
        <shortName evidence="8">SDH</shortName>
        <ecNumber evidence="2 8">1.1.1.25</ecNumber>
    </recommendedName>
</protein>
<dbReference type="NCBIfam" id="TIGR00507">
    <property type="entry name" value="aroE"/>
    <property type="match status" value="1"/>
</dbReference>
<dbReference type="SUPFAM" id="SSF53223">
    <property type="entry name" value="Aminoacid dehydrogenase-like, N-terminal domain"/>
    <property type="match status" value="1"/>
</dbReference>
<evidence type="ECO:0000313" key="13">
    <source>
        <dbReference type="Proteomes" id="UP000018857"/>
    </source>
</evidence>
<evidence type="ECO:0000256" key="5">
    <source>
        <dbReference type="ARBA" id="ARBA00023002"/>
    </source>
</evidence>
<dbReference type="FunFam" id="3.40.50.10860:FF:000006">
    <property type="entry name" value="Shikimate dehydrogenase (NADP(+))"/>
    <property type="match status" value="1"/>
</dbReference>
<dbReference type="GO" id="GO:0009073">
    <property type="term" value="P:aromatic amino acid family biosynthetic process"/>
    <property type="evidence" value="ECO:0007669"/>
    <property type="project" value="UniProtKB-KW"/>
</dbReference>
<dbReference type="Proteomes" id="UP000018857">
    <property type="component" value="Unassembled WGS sequence"/>
</dbReference>
<dbReference type="EC" id="1.1.1.25" evidence="2 8"/>
<gene>
    <name evidence="8 12" type="primary">aroE</name>
    <name evidence="12" type="ORF">D104_11275</name>
</gene>
<dbReference type="Pfam" id="PF01488">
    <property type="entry name" value="Shikimate_DH"/>
    <property type="match status" value="1"/>
</dbReference>
<dbReference type="NCBIfam" id="NF001310">
    <property type="entry name" value="PRK00258.1-2"/>
    <property type="match status" value="1"/>
</dbReference>
<comment type="pathway">
    <text evidence="1 8">Metabolic intermediate biosynthesis; chorismate biosynthesis; chorismate from D-erythrose 4-phosphate and phosphoenolpyruvate: step 4/7.</text>
</comment>
<name>W1RVY8_9GAMM</name>
<dbReference type="eggNOG" id="COG0169">
    <property type="taxonomic scope" value="Bacteria"/>
</dbReference>
<comment type="subunit">
    <text evidence="8">Homodimer.</text>
</comment>
<evidence type="ECO:0000259" key="10">
    <source>
        <dbReference type="Pfam" id="PF08501"/>
    </source>
</evidence>
<dbReference type="GO" id="GO:0008652">
    <property type="term" value="P:amino acid biosynthetic process"/>
    <property type="evidence" value="ECO:0007669"/>
    <property type="project" value="UniProtKB-KW"/>
</dbReference>
<dbReference type="GO" id="GO:0019632">
    <property type="term" value="P:shikimate metabolic process"/>
    <property type="evidence" value="ECO:0007669"/>
    <property type="project" value="InterPro"/>
</dbReference>
<feature type="domain" description="Shikimate dehydrogenase substrate binding N-terminal" evidence="10">
    <location>
        <begin position="6"/>
        <end position="88"/>
    </location>
</feature>
<comment type="caution">
    <text evidence="12">The sequence shown here is derived from an EMBL/GenBank/DDBJ whole genome shotgun (WGS) entry which is preliminary data.</text>
</comment>
<dbReference type="SUPFAM" id="SSF51735">
    <property type="entry name" value="NAD(P)-binding Rossmann-fold domains"/>
    <property type="match status" value="1"/>
</dbReference>
<evidence type="ECO:0000313" key="12">
    <source>
        <dbReference type="EMBL" id="ETI59814.1"/>
    </source>
</evidence>
<dbReference type="InterPro" id="IPR013708">
    <property type="entry name" value="Shikimate_DH-bd_N"/>
</dbReference>
<comment type="function">
    <text evidence="8">Involved in the biosynthesis of the chorismate, which leads to the biosynthesis of aromatic amino acids. Catalyzes the reversible NADPH linked reduction of 3-dehydroshikimate (DHSA) to yield shikimate (SA).</text>
</comment>
<dbReference type="InterPro" id="IPR011342">
    <property type="entry name" value="Shikimate_DH"/>
</dbReference>
<keyword evidence="3 8" id="KW-0028">Amino-acid biosynthesis</keyword>
<dbReference type="Gene3D" id="3.40.50.720">
    <property type="entry name" value="NAD(P)-binding Rossmann-like Domain"/>
    <property type="match status" value="1"/>
</dbReference>
<dbReference type="InterPro" id="IPR041121">
    <property type="entry name" value="SDH_C"/>
</dbReference>
<comment type="caution">
    <text evidence="8">Lacks conserved residue(s) required for the propagation of feature annotation.</text>
</comment>
<dbReference type="PANTHER" id="PTHR21089">
    <property type="entry name" value="SHIKIMATE DEHYDROGENASE"/>
    <property type="match status" value="1"/>
</dbReference>
<dbReference type="GO" id="GO:0050661">
    <property type="term" value="F:NADP binding"/>
    <property type="evidence" value="ECO:0007669"/>
    <property type="project" value="InterPro"/>
</dbReference>
<feature type="binding site" evidence="8">
    <location>
        <position position="61"/>
    </location>
    <ligand>
        <name>shikimate</name>
        <dbReference type="ChEBI" id="CHEBI:36208"/>
    </ligand>
</feature>
<dbReference type="InterPro" id="IPR022893">
    <property type="entry name" value="Shikimate_DH_fam"/>
</dbReference>
<comment type="catalytic activity">
    <reaction evidence="7 8">
        <text>shikimate + NADP(+) = 3-dehydroshikimate + NADPH + H(+)</text>
        <dbReference type="Rhea" id="RHEA:17737"/>
        <dbReference type="ChEBI" id="CHEBI:15378"/>
        <dbReference type="ChEBI" id="CHEBI:16630"/>
        <dbReference type="ChEBI" id="CHEBI:36208"/>
        <dbReference type="ChEBI" id="CHEBI:57783"/>
        <dbReference type="ChEBI" id="CHEBI:58349"/>
        <dbReference type="EC" id="1.1.1.25"/>
    </reaction>
</comment>
<evidence type="ECO:0000259" key="9">
    <source>
        <dbReference type="Pfam" id="PF01488"/>
    </source>
</evidence>
<proteinExistence type="inferred from homology"/>
<keyword evidence="13" id="KW-1185">Reference proteome</keyword>
<dbReference type="InterPro" id="IPR006151">
    <property type="entry name" value="Shikm_DH/Glu-tRNA_Rdtase"/>
</dbReference>
<evidence type="ECO:0000256" key="3">
    <source>
        <dbReference type="ARBA" id="ARBA00022605"/>
    </source>
</evidence>
<feature type="domain" description="Quinate/shikimate 5-dehydrogenase/glutamyl-tRNA reductase" evidence="9">
    <location>
        <begin position="115"/>
        <end position="188"/>
    </location>
</feature>
<dbReference type="Pfam" id="PF18317">
    <property type="entry name" value="SDH_C"/>
    <property type="match status" value="1"/>
</dbReference>
<evidence type="ECO:0000256" key="8">
    <source>
        <dbReference type="HAMAP-Rule" id="MF_00222"/>
    </source>
</evidence>
<dbReference type="PANTHER" id="PTHR21089:SF1">
    <property type="entry name" value="BIFUNCTIONAL 3-DEHYDROQUINATE DEHYDRATASE_SHIKIMATE DEHYDROGENASE, CHLOROPLASTIC"/>
    <property type="match status" value="1"/>
</dbReference>
<dbReference type="Pfam" id="PF08501">
    <property type="entry name" value="Shikimate_dh_N"/>
    <property type="match status" value="1"/>
</dbReference>
<evidence type="ECO:0000256" key="7">
    <source>
        <dbReference type="ARBA" id="ARBA00049442"/>
    </source>
</evidence>
<reference evidence="12 13" key="1">
    <citation type="journal article" date="2014" name="Genome Announc.">
        <title>Draft Genome Sequence of Marinomonas sp. Strain D104, a Polycyclic Aromatic Hydrocarbon-Degrading Bacterium from the Deep-Sea Sediment of the Arctic Ocean.</title>
        <authorList>
            <person name="Dong C."/>
            <person name="Bai X."/>
            <person name="Lai Q."/>
            <person name="Xie Y."/>
            <person name="Chen X."/>
            <person name="Shao Z."/>
        </authorList>
    </citation>
    <scope>NUCLEOTIDE SEQUENCE [LARGE SCALE GENOMIC DNA]</scope>
    <source>
        <strain evidence="12 13">D104</strain>
    </source>
</reference>
<dbReference type="UniPathway" id="UPA00053">
    <property type="reaction ID" value="UER00087"/>
</dbReference>
<feature type="binding site" evidence="8">
    <location>
        <position position="210"/>
    </location>
    <ligand>
        <name>NADP(+)</name>
        <dbReference type="ChEBI" id="CHEBI:58349"/>
    </ligand>
</feature>
<dbReference type="InterPro" id="IPR046346">
    <property type="entry name" value="Aminoacid_DH-like_N_sf"/>
</dbReference>
<keyword evidence="6 8" id="KW-0057">Aromatic amino acid biosynthesis</keyword>
<evidence type="ECO:0000256" key="4">
    <source>
        <dbReference type="ARBA" id="ARBA00022857"/>
    </source>
</evidence>
<feature type="binding site" evidence="8">
    <location>
        <position position="233"/>
    </location>
    <ligand>
        <name>NADP(+)</name>
        <dbReference type="ChEBI" id="CHEBI:58349"/>
    </ligand>
</feature>
<feature type="binding site" evidence="8">
    <location>
        <begin position="151"/>
        <end position="156"/>
    </location>
    <ligand>
        <name>NADP(+)</name>
        <dbReference type="ChEBI" id="CHEBI:58349"/>
    </ligand>
</feature>
<organism evidence="12 13">
    <name type="scientific">Marinomonas profundimaris</name>
    <dbReference type="NCBI Taxonomy" id="1208321"/>
    <lineage>
        <taxon>Bacteria</taxon>
        <taxon>Pseudomonadati</taxon>
        <taxon>Pseudomonadota</taxon>
        <taxon>Gammaproteobacteria</taxon>
        <taxon>Oceanospirillales</taxon>
        <taxon>Oceanospirillaceae</taxon>
        <taxon>Marinomonas</taxon>
    </lineage>
</organism>
<dbReference type="GO" id="GO:0005829">
    <property type="term" value="C:cytosol"/>
    <property type="evidence" value="ECO:0007669"/>
    <property type="project" value="TreeGrafter"/>
</dbReference>
<dbReference type="AlphaFoldDB" id="W1RVY8"/>
<evidence type="ECO:0000256" key="2">
    <source>
        <dbReference type="ARBA" id="ARBA00012962"/>
    </source>
</evidence>
<dbReference type="GO" id="GO:0009423">
    <property type="term" value="P:chorismate biosynthetic process"/>
    <property type="evidence" value="ECO:0007669"/>
    <property type="project" value="UniProtKB-UniRule"/>
</dbReference>
<dbReference type="HAMAP" id="MF_00222">
    <property type="entry name" value="Shikimate_DH_AroE"/>
    <property type="match status" value="1"/>
</dbReference>
<feature type="binding site" evidence="8">
    <location>
        <begin position="14"/>
        <end position="16"/>
    </location>
    <ligand>
        <name>shikimate</name>
        <dbReference type="ChEBI" id="CHEBI:36208"/>
    </ligand>
</feature>
<dbReference type="CDD" id="cd01065">
    <property type="entry name" value="NAD_bind_Shikimate_DH"/>
    <property type="match status" value="1"/>
</dbReference>
<sequence length="269" mass="29364">MDQYAVVGNPIAHSKSPSIHTYFAEQTQQTLTYSTLLGDDIEFENQIRAFLASDGKGLNVTLPFKERAYAMCDVLSKRAEQAGAVNTIVMSENGDLFGDNTDGIGMVRDMIDNHGQTLKGKRVLVLGAGGAVRGVLEPILSEQPKSVTIANRTVEKAHVLARHFECLASTFEDLEGAFDIIINGTSASLSGRLPPLKDELVGEQTWCYDMMYGADRTVFLAWAHQRGANGADGLGMLVGQAAEAFYLWRNVRPETASLVALMRKQMEDC</sequence>
<dbReference type="RefSeq" id="WP_024024340.1">
    <property type="nucleotide sequence ID" value="NZ_AYOZ01000023.1"/>
</dbReference>
<dbReference type="EMBL" id="AYOZ01000023">
    <property type="protein sequence ID" value="ETI59814.1"/>
    <property type="molecule type" value="Genomic_DNA"/>
</dbReference>
<accession>W1RVY8</accession>
<dbReference type="Gene3D" id="3.40.50.10860">
    <property type="entry name" value="Leucine Dehydrogenase, chain A, domain 1"/>
    <property type="match status" value="1"/>
</dbReference>